<accession>A0A1G6XK45</accession>
<dbReference type="InterPro" id="IPR005119">
    <property type="entry name" value="LysR_subst-bd"/>
</dbReference>
<dbReference type="InterPro" id="IPR036388">
    <property type="entry name" value="WH-like_DNA-bd_sf"/>
</dbReference>
<dbReference type="Pfam" id="PF03466">
    <property type="entry name" value="LysR_substrate"/>
    <property type="match status" value="1"/>
</dbReference>
<dbReference type="SUPFAM" id="SSF46785">
    <property type="entry name" value="Winged helix' DNA-binding domain"/>
    <property type="match status" value="1"/>
</dbReference>
<dbReference type="Pfam" id="PF00126">
    <property type="entry name" value="HTH_1"/>
    <property type="match status" value="1"/>
</dbReference>
<dbReference type="Gene3D" id="1.10.10.10">
    <property type="entry name" value="Winged helix-like DNA-binding domain superfamily/Winged helix DNA-binding domain"/>
    <property type="match status" value="1"/>
</dbReference>
<evidence type="ECO:0000256" key="5">
    <source>
        <dbReference type="ARBA" id="ARBA00023163"/>
    </source>
</evidence>
<dbReference type="Gene3D" id="3.40.190.10">
    <property type="entry name" value="Periplasmic binding protein-like II"/>
    <property type="match status" value="2"/>
</dbReference>
<dbReference type="AlphaFoldDB" id="A0A1G6XK45"/>
<evidence type="ECO:0000256" key="3">
    <source>
        <dbReference type="ARBA" id="ARBA00023015"/>
    </source>
</evidence>
<name>A0A1G6XK45_9BRAD</name>
<reference evidence="7 8" key="1">
    <citation type="submission" date="2016-10" db="EMBL/GenBank/DDBJ databases">
        <authorList>
            <person name="de Groot N.N."/>
        </authorList>
    </citation>
    <scope>NUCLEOTIDE SEQUENCE [LARGE SCALE GENOMIC DNA]</scope>
    <source>
        <strain evidence="7 8">R5</strain>
    </source>
</reference>
<evidence type="ECO:0000313" key="8">
    <source>
        <dbReference type="Proteomes" id="UP000199245"/>
    </source>
</evidence>
<evidence type="ECO:0000256" key="4">
    <source>
        <dbReference type="ARBA" id="ARBA00023125"/>
    </source>
</evidence>
<gene>
    <name evidence="7" type="ORF">SAMN05216337_101541</name>
</gene>
<dbReference type="InterPro" id="IPR036390">
    <property type="entry name" value="WH_DNA-bd_sf"/>
</dbReference>
<sequence length="302" mass="33264">MARPKPSLNALRAFEATARLRSMTAASLELSVTHGAISRHIRSLEELLGVPLLVRTSSSTDPTPEGRRLAEGLTAAFNLIDGSVEQISPGPLTVSCSATIMMYWLIPRLAAFHESHKNIDLQFNMNYDQVDFIRDKVSIAIRSSTIAPPKDVVIKELAREWISPVCATSYAKANRLQKAGDIANCRLLGTRTRPEAWSDWLDELGLRQDVRIQESYEHFYLLIQAALCGLGLALVPTMFVLEEINSGRLVAPFGSIPGKRTLMLWTAPHVATRPESRAVSHWLTREMSATAKMCAALGSVDA</sequence>
<keyword evidence="4 7" id="KW-0238">DNA-binding</keyword>
<dbReference type="GO" id="GO:0043565">
    <property type="term" value="F:sequence-specific DNA binding"/>
    <property type="evidence" value="ECO:0007669"/>
    <property type="project" value="TreeGrafter"/>
</dbReference>
<keyword evidence="5" id="KW-0804">Transcription</keyword>
<dbReference type="InterPro" id="IPR058163">
    <property type="entry name" value="LysR-type_TF_proteobact-type"/>
</dbReference>
<dbReference type="PANTHER" id="PTHR30537">
    <property type="entry name" value="HTH-TYPE TRANSCRIPTIONAL REGULATOR"/>
    <property type="match status" value="1"/>
</dbReference>
<dbReference type="RefSeq" id="WP_092083507.1">
    <property type="nucleotide sequence ID" value="NZ_FMZW01000015.1"/>
</dbReference>
<evidence type="ECO:0000256" key="1">
    <source>
        <dbReference type="ARBA" id="ARBA00003502"/>
    </source>
</evidence>
<organism evidence="7 8">
    <name type="scientific">Bradyrhizobium brasilense</name>
    <dbReference type="NCBI Taxonomy" id="1419277"/>
    <lineage>
        <taxon>Bacteria</taxon>
        <taxon>Pseudomonadati</taxon>
        <taxon>Pseudomonadota</taxon>
        <taxon>Alphaproteobacteria</taxon>
        <taxon>Hyphomicrobiales</taxon>
        <taxon>Nitrobacteraceae</taxon>
        <taxon>Bradyrhizobium</taxon>
    </lineage>
</organism>
<feature type="domain" description="HTH lysR-type" evidence="6">
    <location>
        <begin position="6"/>
        <end position="63"/>
    </location>
</feature>
<dbReference type="GO" id="GO:0003700">
    <property type="term" value="F:DNA-binding transcription factor activity"/>
    <property type="evidence" value="ECO:0007669"/>
    <property type="project" value="InterPro"/>
</dbReference>
<dbReference type="InterPro" id="IPR000847">
    <property type="entry name" value="LysR_HTH_N"/>
</dbReference>
<comment type="similarity">
    <text evidence="2">Belongs to the LysR transcriptional regulatory family.</text>
</comment>
<dbReference type="PROSITE" id="PS50931">
    <property type="entry name" value="HTH_LYSR"/>
    <property type="match status" value="1"/>
</dbReference>
<proteinExistence type="inferred from homology"/>
<dbReference type="Proteomes" id="UP000199245">
    <property type="component" value="Unassembled WGS sequence"/>
</dbReference>
<keyword evidence="3" id="KW-0805">Transcription regulation</keyword>
<dbReference type="PANTHER" id="PTHR30537:SF74">
    <property type="entry name" value="HTH-TYPE TRANSCRIPTIONAL REGULATOR TRPI"/>
    <property type="match status" value="1"/>
</dbReference>
<dbReference type="EMBL" id="FMZW01000015">
    <property type="protein sequence ID" value="SDD77697.1"/>
    <property type="molecule type" value="Genomic_DNA"/>
</dbReference>
<dbReference type="GO" id="GO:0006351">
    <property type="term" value="P:DNA-templated transcription"/>
    <property type="evidence" value="ECO:0007669"/>
    <property type="project" value="TreeGrafter"/>
</dbReference>
<evidence type="ECO:0000256" key="2">
    <source>
        <dbReference type="ARBA" id="ARBA00009437"/>
    </source>
</evidence>
<comment type="function">
    <text evidence="1">NodD regulates the expression of the nodABCFE genes which encode other nodulation proteins. NodD is also a negative regulator of its own expression. Binds flavonoids as inducers.</text>
</comment>
<dbReference type="SUPFAM" id="SSF53850">
    <property type="entry name" value="Periplasmic binding protein-like II"/>
    <property type="match status" value="1"/>
</dbReference>
<evidence type="ECO:0000259" key="6">
    <source>
        <dbReference type="PROSITE" id="PS50931"/>
    </source>
</evidence>
<protein>
    <submittedName>
        <fullName evidence="7">DNA-binding transcriptional regulator, LysR family</fullName>
    </submittedName>
</protein>
<evidence type="ECO:0000313" key="7">
    <source>
        <dbReference type="EMBL" id="SDD77697.1"/>
    </source>
</evidence>